<protein>
    <submittedName>
        <fullName evidence="1">Uncharacterized protein</fullName>
    </submittedName>
</protein>
<dbReference type="EMBL" id="JAQQBR010000004">
    <property type="protein sequence ID" value="KAK0178512.1"/>
    <property type="molecule type" value="Genomic_DNA"/>
</dbReference>
<reference evidence="1" key="1">
    <citation type="journal article" date="2023" name="bioRxiv">
        <title>Scaffold-level genome assemblies of two parasitoid biocontrol wasps reveal the parthenogenesis mechanism and an associated novel virus.</title>
        <authorList>
            <person name="Inwood S."/>
            <person name="Skelly J."/>
            <person name="Guhlin J."/>
            <person name="Harrop T."/>
            <person name="Goldson S."/>
            <person name="Dearden P."/>
        </authorList>
    </citation>
    <scope>NUCLEOTIDE SEQUENCE</scope>
    <source>
        <strain evidence="1">Lincoln</strain>
        <tissue evidence="1">Whole body</tissue>
    </source>
</reference>
<gene>
    <name evidence="1" type="ORF">PV327_007398</name>
</gene>
<evidence type="ECO:0000313" key="2">
    <source>
        <dbReference type="Proteomes" id="UP001168972"/>
    </source>
</evidence>
<organism evidence="1 2">
    <name type="scientific">Microctonus hyperodae</name>
    <name type="common">Parasitoid wasp</name>
    <dbReference type="NCBI Taxonomy" id="165561"/>
    <lineage>
        <taxon>Eukaryota</taxon>
        <taxon>Metazoa</taxon>
        <taxon>Ecdysozoa</taxon>
        <taxon>Arthropoda</taxon>
        <taxon>Hexapoda</taxon>
        <taxon>Insecta</taxon>
        <taxon>Pterygota</taxon>
        <taxon>Neoptera</taxon>
        <taxon>Endopterygota</taxon>
        <taxon>Hymenoptera</taxon>
        <taxon>Apocrita</taxon>
        <taxon>Ichneumonoidea</taxon>
        <taxon>Braconidae</taxon>
        <taxon>Euphorinae</taxon>
        <taxon>Microctonus</taxon>
    </lineage>
</organism>
<keyword evidence="2" id="KW-1185">Reference proteome</keyword>
<evidence type="ECO:0000313" key="1">
    <source>
        <dbReference type="EMBL" id="KAK0178512.1"/>
    </source>
</evidence>
<dbReference type="Proteomes" id="UP001168972">
    <property type="component" value="Unassembled WGS sequence"/>
</dbReference>
<proteinExistence type="predicted"/>
<comment type="caution">
    <text evidence="1">The sequence shown here is derived from an EMBL/GenBank/DDBJ whole genome shotgun (WGS) entry which is preliminary data.</text>
</comment>
<dbReference type="AlphaFoldDB" id="A0AA39KYN5"/>
<sequence>MKEELMEAAMTRHKLRRHEAIFFNDNYIVISDDDKIIASAIFNQRSELMEEIKTMKVNYLNKCCQEAVNDLYEDFEVICTKTKSNYADWHKARRFRITVFSNIAKSYGFHVLPPDSVTQSVSSQYYTQYTSQYTLGEQAVAKKVLSVNVDILTNILVRVRKGSLTEQ</sequence>
<name>A0AA39KYN5_MICHY</name>
<reference evidence="1" key="2">
    <citation type="submission" date="2023-03" db="EMBL/GenBank/DDBJ databases">
        <authorList>
            <person name="Inwood S.N."/>
            <person name="Skelly J.G."/>
            <person name="Guhlin J."/>
            <person name="Harrop T.W.R."/>
            <person name="Goldson S.G."/>
            <person name="Dearden P.K."/>
        </authorList>
    </citation>
    <scope>NUCLEOTIDE SEQUENCE</scope>
    <source>
        <strain evidence="1">Lincoln</strain>
        <tissue evidence="1">Whole body</tissue>
    </source>
</reference>
<accession>A0AA39KYN5</accession>